<dbReference type="EMBL" id="FNPE01000001">
    <property type="protein sequence ID" value="SDX81778.1"/>
    <property type="molecule type" value="Genomic_DNA"/>
</dbReference>
<evidence type="ECO:0000313" key="5">
    <source>
        <dbReference type="EMBL" id="SDX81778.1"/>
    </source>
</evidence>
<feature type="domain" description="BON" evidence="4">
    <location>
        <begin position="51"/>
        <end position="118"/>
    </location>
</feature>
<feature type="domain" description="BON" evidence="4">
    <location>
        <begin position="128"/>
        <end position="195"/>
    </location>
</feature>
<proteinExistence type="predicted"/>
<dbReference type="SMART" id="SM00749">
    <property type="entry name" value="BON"/>
    <property type="match status" value="2"/>
</dbReference>
<evidence type="ECO:0000259" key="4">
    <source>
        <dbReference type="PROSITE" id="PS50914"/>
    </source>
</evidence>
<evidence type="ECO:0000256" key="1">
    <source>
        <dbReference type="ARBA" id="ARBA00022729"/>
    </source>
</evidence>
<feature type="region of interest" description="Disordered" evidence="2">
    <location>
        <begin position="202"/>
        <end position="243"/>
    </location>
</feature>
<dbReference type="PROSITE" id="PS50914">
    <property type="entry name" value="BON"/>
    <property type="match status" value="2"/>
</dbReference>
<dbReference type="PANTHER" id="PTHR34606:SF4">
    <property type="entry name" value="OUTER MEMBRANE LIPOPROTEIN DOLP"/>
    <property type="match status" value="1"/>
</dbReference>
<dbReference type="PANTHER" id="PTHR34606">
    <property type="entry name" value="BON DOMAIN-CONTAINING PROTEIN"/>
    <property type="match status" value="1"/>
</dbReference>
<reference evidence="5 6" key="1">
    <citation type="submission" date="2016-10" db="EMBL/GenBank/DDBJ databases">
        <authorList>
            <person name="de Groot N.N."/>
        </authorList>
    </citation>
    <scope>NUCLEOTIDE SEQUENCE [LARGE SCALE GENOMIC DNA]</scope>
    <source>
        <strain evidence="5 6">LMG 24775</strain>
    </source>
</reference>
<dbReference type="Pfam" id="PF04972">
    <property type="entry name" value="BON"/>
    <property type="match status" value="2"/>
</dbReference>
<dbReference type="PROSITE" id="PS51257">
    <property type="entry name" value="PROKAR_LIPOPROTEIN"/>
    <property type="match status" value="1"/>
</dbReference>
<evidence type="ECO:0000256" key="2">
    <source>
        <dbReference type="SAM" id="MobiDB-lite"/>
    </source>
</evidence>
<dbReference type="InterPro" id="IPR051686">
    <property type="entry name" value="Lipoprotein_DolP"/>
</dbReference>
<dbReference type="GeneID" id="94695162"/>
<gene>
    <name evidence="5" type="ORF">SAMN05421547_101351</name>
</gene>
<dbReference type="Gene3D" id="3.30.1340.30">
    <property type="match status" value="1"/>
</dbReference>
<feature type="compositionally biased region" description="Low complexity" evidence="2">
    <location>
        <begin position="217"/>
        <end position="234"/>
    </location>
</feature>
<protein>
    <submittedName>
        <fullName evidence="5">Osmotically-inducible protein OsmY, contains BON domain</fullName>
    </submittedName>
</protein>
<sequence length="243" mass="25608">MKFRWSRAACGVLAVASLGAALSGCVALVGGSAVMAGMSVADRRTTGTQVEDQGIELRANNRISEVLGDKAHVNVTSYNRQVLLTGEAGNEADRQTIEKLVREQPTVRNVFNEVVVAPFTSTLSQRSKDTLITTQVKASLLDAKDIQASAFKVVTENKVVFLMGIVTPREAKRGAEIARGINDVTKVVRVVEVISEDELARMQPQSAPVVTDDSGKAAAASAPTSLSESSLSTPVGATATPVK</sequence>
<dbReference type="Proteomes" id="UP000183417">
    <property type="component" value="Unassembled WGS sequence"/>
</dbReference>
<feature type="signal peptide" evidence="3">
    <location>
        <begin position="1"/>
        <end position="20"/>
    </location>
</feature>
<name>A0A1H3EUI3_9BURK</name>
<feature type="chain" id="PRO_5010299951" evidence="3">
    <location>
        <begin position="21"/>
        <end position="243"/>
    </location>
</feature>
<evidence type="ECO:0000313" key="6">
    <source>
        <dbReference type="Proteomes" id="UP000183417"/>
    </source>
</evidence>
<dbReference type="InterPro" id="IPR014004">
    <property type="entry name" value="Transpt-assoc_nodulatn_dom_bac"/>
</dbReference>
<keyword evidence="1 3" id="KW-0732">Signal</keyword>
<dbReference type="InterPro" id="IPR007055">
    <property type="entry name" value="BON_dom"/>
</dbReference>
<dbReference type="RefSeq" id="WP_046238859.1">
    <property type="nucleotide sequence ID" value="NZ_CP141274.1"/>
</dbReference>
<evidence type="ECO:0000256" key="3">
    <source>
        <dbReference type="SAM" id="SignalP"/>
    </source>
</evidence>
<accession>A0A1H3EUI3</accession>
<dbReference type="AlphaFoldDB" id="A0A1H3EUI3"/>
<organism evidence="5 6">
    <name type="scientific">Delftia lacustris</name>
    <dbReference type="NCBI Taxonomy" id="558537"/>
    <lineage>
        <taxon>Bacteria</taxon>
        <taxon>Pseudomonadati</taxon>
        <taxon>Pseudomonadota</taxon>
        <taxon>Betaproteobacteria</taxon>
        <taxon>Burkholderiales</taxon>
        <taxon>Comamonadaceae</taxon>
        <taxon>Delftia</taxon>
    </lineage>
</organism>